<dbReference type="InterPro" id="IPR021109">
    <property type="entry name" value="Peptidase_aspartic_dom_sf"/>
</dbReference>
<evidence type="ECO:0000313" key="1">
    <source>
        <dbReference type="EMBL" id="UYV72088.1"/>
    </source>
</evidence>
<dbReference type="Proteomes" id="UP001235939">
    <property type="component" value="Chromosome 09"/>
</dbReference>
<evidence type="ECO:0000313" key="2">
    <source>
        <dbReference type="Proteomes" id="UP001235939"/>
    </source>
</evidence>
<name>A0ABY6KWL4_9ARAC</name>
<dbReference type="EMBL" id="CP092871">
    <property type="protein sequence ID" value="UYV72088.1"/>
    <property type="molecule type" value="Genomic_DNA"/>
</dbReference>
<keyword evidence="2" id="KW-1185">Reference proteome</keyword>
<dbReference type="SUPFAM" id="SSF50630">
    <property type="entry name" value="Acid proteases"/>
    <property type="match status" value="1"/>
</dbReference>
<protein>
    <recommendedName>
        <fullName evidence="3">Aspartic peptidase DDI1-type domain-containing protein</fullName>
    </recommendedName>
</protein>
<feature type="non-terminal residue" evidence="1">
    <location>
        <position position="78"/>
    </location>
</feature>
<sequence length="78" mass="8765">MVMNHQGKYQPCRALMDTASQATLISRDCLKKVNLTRVELARIGGQILDRPYGVININFTSHFNLSKAFKTNALVVDK</sequence>
<gene>
    <name evidence="1" type="ORF">LAZ67_9001781</name>
</gene>
<reference evidence="1 2" key="1">
    <citation type="submission" date="2022-01" db="EMBL/GenBank/DDBJ databases">
        <title>A chromosomal length assembly of Cordylochernes scorpioides.</title>
        <authorList>
            <person name="Zeh D."/>
            <person name="Zeh J."/>
        </authorList>
    </citation>
    <scope>NUCLEOTIDE SEQUENCE [LARGE SCALE GENOMIC DNA]</scope>
    <source>
        <strain evidence="1">IN4F17</strain>
        <tissue evidence="1">Whole Body</tissue>
    </source>
</reference>
<proteinExistence type="predicted"/>
<accession>A0ABY6KWL4</accession>
<organism evidence="1 2">
    <name type="scientific">Cordylochernes scorpioides</name>
    <dbReference type="NCBI Taxonomy" id="51811"/>
    <lineage>
        <taxon>Eukaryota</taxon>
        <taxon>Metazoa</taxon>
        <taxon>Ecdysozoa</taxon>
        <taxon>Arthropoda</taxon>
        <taxon>Chelicerata</taxon>
        <taxon>Arachnida</taxon>
        <taxon>Pseudoscorpiones</taxon>
        <taxon>Cheliferoidea</taxon>
        <taxon>Chernetidae</taxon>
        <taxon>Cordylochernes</taxon>
    </lineage>
</organism>
<evidence type="ECO:0008006" key="3">
    <source>
        <dbReference type="Google" id="ProtNLM"/>
    </source>
</evidence>